<feature type="transmembrane region" description="Helical" evidence="7">
    <location>
        <begin position="808"/>
        <end position="827"/>
    </location>
</feature>
<organism evidence="10 11">
    <name type="scientific">Terriglobus albidus</name>
    <dbReference type="NCBI Taxonomy" id="1592106"/>
    <lineage>
        <taxon>Bacteria</taxon>
        <taxon>Pseudomonadati</taxon>
        <taxon>Acidobacteriota</taxon>
        <taxon>Terriglobia</taxon>
        <taxon>Terriglobales</taxon>
        <taxon>Acidobacteriaceae</taxon>
        <taxon>Terriglobus</taxon>
    </lineage>
</organism>
<dbReference type="NCBIfam" id="TIGR03434">
    <property type="entry name" value="ADOP"/>
    <property type="match status" value="1"/>
</dbReference>
<feature type="domain" description="ABC3 transporter permease C-terminal" evidence="8">
    <location>
        <begin position="348"/>
        <end position="462"/>
    </location>
</feature>
<dbReference type="PANTHER" id="PTHR30572:SF4">
    <property type="entry name" value="ABC TRANSPORTER PERMEASE YTRF"/>
    <property type="match status" value="1"/>
</dbReference>
<keyword evidence="5 7" id="KW-0472">Membrane</keyword>
<feature type="transmembrane region" description="Helical" evidence="7">
    <location>
        <begin position="437"/>
        <end position="458"/>
    </location>
</feature>
<feature type="domain" description="ABC3 transporter permease C-terminal" evidence="8">
    <location>
        <begin position="757"/>
        <end position="869"/>
    </location>
</feature>
<evidence type="ECO:0000256" key="3">
    <source>
        <dbReference type="ARBA" id="ARBA00022692"/>
    </source>
</evidence>
<sequence length="876" mass="95098">MSLLRRIANLFSRSKVDREIDAELRFHIEMRIDENMANGMPEEEARRDALLRFGNLSSTKEHVTGADAALTLYSVWSDIRHACRQLRKNPGFSSTAILVLALGMCASIAIFAFVDAVLIRPLPYQSPSRLVALFESTSLGPRFHLSYLDYLDWKRQNKVFDSLEAYDNLFFAQSTRTGTQRVPGATVSAGFFRTLGIAPILGRDFHEGEDTPSAPRTVILSYAAWQNRYGKREDVLGQTVTLEGVPYVIIGVLPREFHFAPAGPSEFWTSLHESSDPNNRGSHGLWAIARLKDGMTLDTASADMSSIAEQLARQYPDSDGGRGATVFPLSEVIVGNLRPILLLLLSGAVLLLLIACVNVSGLMLVRSENRRHEIAVRGALGASRMRLFRQFVTEGVLLAAAGSAMGAGAAYGVIHLLLKLVPAKMLEDMPYLRGLGLNLHVTGFAVATGLVMAILFSLTPSLRLSLSDLRSGLVEGGRGGAKATWKHLGANLVVLELCTAMVLLVGAGLLGKSFYQLLHVDIGLQPDHLAMIGLRSPHLRYAKPEQMVALTQRVMEQANRLPGVRSVAVAQQAPVANVAGGNTAFEIIGRPQHGTAYEAVNRQVGGSYFTTIRARLAQGRYFTETDDASKPRVMIVNQTFARKYFPGEDAIGKHIRYDASSPVIEIVGIVEDIKEGPLDAELQPVLYTPFNQEPANSFCIVVRTVHAPQELLKSLEGTVHGIDPDILAFNAETAEDRIHNLQSTYLHRSSAWLVSGFAAMALLLGVVGLYGVIAYSVSQRTREIGVRMALGAQRSSVYQLIMKDAGRVIAFGVLSGAICSVITASMMRKLLFGTAPWDAGTLATVTAVLAASALLASYIPARRAASVDPVQALRSE</sequence>
<evidence type="ECO:0000313" key="11">
    <source>
        <dbReference type="Proteomes" id="UP000321820"/>
    </source>
</evidence>
<dbReference type="GO" id="GO:0005886">
    <property type="term" value="C:plasma membrane"/>
    <property type="evidence" value="ECO:0007669"/>
    <property type="project" value="UniProtKB-SubCell"/>
</dbReference>
<dbReference type="AlphaFoldDB" id="A0A5B9EF92"/>
<feature type="domain" description="MacB-like periplasmic core" evidence="9">
    <location>
        <begin position="502"/>
        <end position="697"/>
    </location>
</feature>
<evidence type="ECO:0000259" key="9">
    <source>
        <dbReference type="Pfam" id="PF12704"/>
    </source>
</evidence>
<feature type="domain" description="MacB-like periplasmic core" evidence="9">
    <location>
        <begin position="95"/>
        <end position="305"/>
    </location>
</feature>
<feature type="transmembrane region" description="Helical" evidence="7">
    <location>
        <begin position="839"/>
        <end position="859"/>
    </location>
</feature>
<dbReference type="GO" id="GO:0022857">
    <property type="term" value="F:transmembrane transporter activity"/>
    <property type="evidence" value="ECO:0007669"/>
    <property type="project" value="TreeGrafter"/>
</dbReference>
<evidence type="ECO:0000256" key="7">
    <source>
        <dbReference type="SAM" id="Phobius"/>
    </source>
</evidence>
<feature type="transmembrane region" description="Helical" evidence="7">
    <location>
        <begin position="96"/>
        <end position="119"/>
    </location>
</feature>
<keyword evidence="11" id="KW-1185">Reference proteome</keyword>
<dbReference type="InterPro" id="IPR003838">
    <property type="entry name" value="ABC3_permease_C"/>
</dbReference>
<dbReference type="NCBIfam" id="NF038403">
    <property type="entry name" value="perm_prefix_1"/>
    <property type="match status" value="1"/>
</dbReference>
<evidence type="ECO:0000256" key="2">
    <source>
        <dbReference type="ARBA" id="ARBA00022475"/>
    </source>
</evidence>
<accession>A0A5B9EF92</accession>
<dbReference type="RefSeq" id="WP_147650029.1">
    <property type="nucleotide sequence ID" value="NZ_CP042806.1"/>
</dbReference>
<feature type="transmembrane region" description="Helical" evidence="7">
    <location>
        <begin position="752"/>
        <end position="777"/>
    </location>
</feature>
<feature type="transmembrane region" description="Helical" evidence="7">
    <location>
        <begin position="488"/>
        <end position="510"/>
    </location>
</feature>
<dbReference type="Pfam" id="PF02687">
    <property type="entry name" value="FtsX"/>
    <property type="match status" value="2"/>
</dbReference>
<dbReference type="KEGG" id="talb:FTW19_23680"/>
<reference evidence="10 11" key="1">
    <citation type="submission" date="2019-08" db="EMBL/GenBank/DDBJ databases">
        <title>Complete genome sequence of Terriglobus albidus strain ORNL.</title>
        <authorList>
            <person name="Podar M."/>
        </authorList>
    </citation>
    <scope>NUCLEOTIDE SEQUENCE [LARGE SCALE GENOMIC DNA]</scope>
    <source>
        <strain evidence="10 11">ORNL</strain>
    </source>
</reference>
<dbReference type="InterPro" id="IPR025857">
    <property type="entry name" value="MacB_PCD"/>
</dbReference>
<evidence type="ECO:0000313" key="10">
    <source>
        <dbReference type="EMBL" id="QEE30732.1"/>
    </source>
</evidence>
<dbReference type="InterPro" id="IPR050250">
    <property type="entry name" value="Macrolide_Exporter_MacB"/>
</dbReference>
<evidence type="ECO:0000259" key="8">
    <source>
        <dbReference type="Pfam" id="PF02687"/>
    </source>
</evidence>
<name>A0A5B9EF92_9BACT</name>
<dbReference type="InterPro" id="IPR047928">
    <property type="entry name" value="Perm_prefix_1"/>
</dbReference>
<protein>
    <submittedName>
        <fullName evidence="10">ABC transporter permease</fullName>
    </submittedName>
</protein>
<evidence type="ECO:0000256" key="1">
    <source>
        <dbReference type="ARBA" id="ARBA00004651"/>
    </source>
</evidence>
<dbReference type="EMBL" id="CP042806">
    <property type="protein sequence ID" value="QEE30732.1"/>
    <property type="molecule type" value="Genomic_DNA"/>
</dbReference>
<evidence type="ECO:0000256" key="4">
    <source>
        <dbReference type="ARBA" id="ARBA00022989"/>
    </source>
</evidence>
<keyword evidence="2" id="KW-1003">Cell membrane</keyword>
<dbReference type="InterPro" id="IPR017800">
    <property type="entry name" value="ADOP"/>
</dbReference>
<keyword evidence="4 7" id="KW-1133">Transmembrane helix</keyword>
<evidence type="ECO:0000256" key="5">
    <source>
        <dbReference type="ARBA" id="ARBA00023136"/>
    </source>
</evidence>
<dbReference type="PANTHER" id="PTHR30572">
    <property type="entry name" value="MEMBRANE COMPONENT OF TRANSPORTER-RELATED"/>
    <property type="match status" value="1"/>
</dbReference>
<gene>
    <name evidence="10" type="ORF">FTW19_23680</name>
</gene>
<evidence type="ECO:0000256" key="6">
    <source>
        <dbReference type="ARBA" id="ARBA00038076"/>
    </source>
</evidence>
<comment type="similarity">
    <text evidence="6">Belongs to the ABC-4 integral membrane protein family.</text>
</comment>
<feature type="transmembrane region" description="Helical" evidence="7">
    <location>
        <begin position="340"/>
        <end position="365"/>
    </location>
</feature>
<dbReference type="Proteomes" id="UP000321820">
    <property type="component" value="Chromosome"/>
</dbReference>
<comment type="subcellular location">
    <subcellularLocation>
        <location evidence="1">Cell membrane</location>
        <topology evidence="1">Multi-pass membrane protein</topology>
    </subcellularLocation>
</comment>
<keyword evidence="3 7" id="KW-0812">Transmembrane</keyword>
<proteinExistence type="inferred from homology"/>
<dbReference type="Pfam" id="PF12704">
    <property type="entry name" value="MacB_PCD"/>
    <property type="match status" value="2"/>
</dbReference>
<feature type="transmembrane region" description="Helical" evidence="7">
    <location>
        <begin position="395"/>
        <end position="417"/>
    </location>
</feature>
<dbReference type="OrthoDB" id="103171at2"/>